<dbReference type="EMBL" id="MU394328">
    <property type="protein sequence ID" value="KAI6085191.1"/>
    <property type="molecule type" value="Genomic_DNA"/>
</dbReference>
<name>A0ACC0CY18_9PEZI</name>
<sequence>MSLLSMYFSAVDFEVRSLVPYSRLKDGSPFRRSINLDLLDKSMPPLLWTEYRTRSLSALATSTVLIISSLFTIFTGSLYMTQQLPVIAPVTLQATGSFMIHALDDFNADETPADYGQIENYGQLASSLILDSNLSYPAFTYEDLAFPQFAILPAPNHSYVSPSDTINSTVPALRSRMSCRRYGRSEIDMEVTSVPTMYVPTSHGSYQNVLAIDIQGELCISNSIPTSMTHNVEMQLDQRPESDFIFGTGDWCNAGGDRGLLCCSDFLYVWGHKTNSSSQDGNSVAALACNETVEAVDTTVAFVGPDLRIDPSSPPTVNNASARQSTVDVHTAFENWFDPYFELASGPDSYGYYFNPFFYLLTSSRYGIPSASLDDPRQEEMISDAIVFQHGIIRAQTLNAGFRGPANSTNATIANPPINLDVANDAMTYNATLSSAIGRRRLVQDTAATRILQALLAATLLLSMLGRLLMPNTKLLPRAPTSIANVAALLSDGNTLDLWPPNAQQLSDEELEKSFGSDTTFHLGWTVQKGANEGEGAHSSRPQVSRRFGIDVKNASV</sequence>
<reference evidence="1 2" key="1">
    <citation type="journal article" date="2022" name="New Phytol.">
        <title>Ecological generalism drives hyperdiversity of secondary metabolite gene clusters in xylarialean endophytes.</title>
        <authorList>
            <person name="Franco M.E.E."/>
            <person name="Wisecaver J.H."/>
            <person name="Arnold A.E."/>
            <person name="Ju Y.M."/>
            <person name="Slot J.C."/>
            <person name="Ahrendt S."/>
            <person name="Moore L.P."/>
            <person name="Eastman K.E."/>
            <person name="Scott K."/>
            <person name="Konkel Z."/>
            <person name="Mondo S.J."/>
            <person name="Kuo A."/>
            <person name="Hayes R.D."/>
            <person name="Haridas S."/>
            <person name="Andreopoulos B."/>
            <person name="Riley R."/>
            <person name="LaButti K."/>
            <person name="Pangilinan J."/>
            <person name="Lipzen A."/>
            <person name="Amirebrahimi M."/>
            <person name="Yan J."/>
            <person name="Adam C."/>
            <person name="Keymanesh K."/>
            <person name="Ng V."/>
            <person name="Louie K."/>
            <person name="Northen T."/>
            <person name="Drula E."/>
            <person name="Henrissat B."/>
            <person name="Hsieh H.M."/>
            <person name="Youens-Clark K."/>
            <person name="Lutzoni F."/>
            <person name="Miadlikowska J."/>
            <person name="Eastwood D.C."/>
            <person name="Hamelin R.C."/>
            <person name="Grigoriev I.V."/>
            <person name="U'Ren J.M."/>
        </authorList>
    </citation>
    <scope>NUCLEOTIDE SEQUENCE [LARGE SCALE GENOMIC DNA]</scope>
    <source>
        <strain evidence="1 2">ER1909</strain>
    </source>
</reference>
<proteinExistence type="predicted"/>
<organism evidence="1 2">
    <name type="scientific">Hypoxylon rubiginosum</name>
    <dbReference type="NCBI Taxonomy" id="110542"/>
    <lineage>
        <taxon>Eukaryota</taxon>
        <taxon>Fungi</taxon>
        <taxon>Dikarya</taxon>
        <taxon>Ascomycota</taxon>
        <taxon>Pezizomycotina</taxon>
        <taxon>Sordariomycetes</taxon>
        <taxon>Xylariomycetidae</taxon>
        <taxon>Xylariales</taxon>
        <taxon>Hypoxylaceae</taxon>
        <taxon>Hypoxylon</taxon>
    </lineage>
</organism>
<gene>
    <name evidence="1" type="ORF">F4821DRAFT_154131</name>
</gene>
<dbReference type="Proteomes" id="UP001497680">
    <property type="component" value="Unassembled WGS sequence"/>
</dbReference>
<keyword evidence="2" id="KW-1185">Reference proteome</keyword>
<evidence type="ECO:0000313" key="2">
    <source>
        <dbReference type="Proteomes" id="UP001497680"/>
    </source>
</evidence>
<comment type="caution">
    <text evidence="1">The sequence shown here is derived from an EMBL/GenBank/DDBJ whole genome shotgun (WGS) entry which is preliminary data.</text>
</comment>
<accession>A0ACC0CY18</accession>
<evidence type="ECO:0000313" key="1">
    <source>
        <dbReference type="EMBL" id="KAI6085191.1"/>
    </source>
</evidence>
<protein>
    <submittedName>
        <fullName evidence="1">Uncharacterized protein</fullName>
    </submittedName>
</protein>